<dbReference type="InterPro" id="IPR052709">
    <property type="entry name" value="Transposase-MT_Hybrid"/>
</dbReference>
<dbReference type="Proteomes" id="UP001558652">
    <property type="component" value="Unassembled WGS sequence"/>
</dbReference>
<name>A0ABD0YD55_9HEMI</name>
<dbReference type="Gene3D" id="1.10.10.1450">
    <property type="match status" value="1"/>
</dbReference>
<accession>A0ABD0YD55</accession>
<sequence>MDSSLEQRYAIKFCSNVNKSLGDTHKMLVEAYRESALSCSQVSRWFKEGREEVVDEPRSGRLSTSLTGENLNHVRDLLNYDSLLSVRLIADALNIPKTIVHELVNEKMNMRKVCAKLGARVLTKKFDGLLWLPNFSNASK</sequence>
<dbReference type="PANTHER" id="PTHR46060">
    <property type="entry name" value="MARINER MOS1 TRANSPOSASE-LIKE PROTEIN"/>
    <property type="match status" value="1"/>
</dbReference>
<protein>
    <recommendedName>
        <fullName evidence="3">Mos1 transposase HTH domain-containing protein</fullName>
    </recommendedName>
</protein>
<gene>
    <name evidence="1" type="ORF">AAG570_013764</name>
</gene>
<comment type="caution">
    <text evidence="1">The sequence shown here is derived from an EMBL/GenBank/DDBJ whole genome shotgun (WGS) entry which is preliminary data.</text>
</comment>
<reference evidence="1 2" key="1">
    <citation type="submission" date="2024-07" db="EMBL/GenBank/DDBJ databases">
        <title>Chromosome-level genome assembly of the water stick insect Ranatra chinensis (Heteroptera: Nepidae).</title>
        <authorList>
            <person name="Liu X."/>
        </authorList>
    </citation>
    <scope>NUCLEOTIDE SEQUENCE [LARGE SCALE GENOMIC DNA]</scope>
    <source>
        <strain evidence="1">Cailab_2021Rc</strain>
        <tissue evidence="1">Muscle</tissue>
    </source>
</reference>
<dbReference type="PANTHER" id="PTHR46060:SF1">
    <property type="entry name" value="MARINER MOS1 TRANSPOSASE-LIKE PROTEIN"/>
    <property type="match status" value="1"/>
</dbReference>
<proteinExistence type="predicted"/>
<dbReference type="AlphaFoldDB" id="A0ABD0YD55"/>
<evidence type="ECO:0008006" key="3">
    <source>
        <dbReference type="Google" id="ProtNLM"/>
    </source>
</evidence>
<evidence type="ECO:0000313" key="2">
    <source>
        <dbReference type="Proteomes" id="UP001558652"/>
    </source>
</evidence>
<dbReference type="EMBL" id="JBFDAA010000009">
    <property type="protein sequence ID" value="KAL1129235.1"/>
    <property type="molecule type" value="Genomic_DNA"/>
</dbReference>
<evidence type="ECO:0000313" key="1">
    <source>
        <dbReference type="EMBL" id="KAL1129235.1"/>
    </source>
</evidence>
<keyword evidence="2" id="KW-1185">Reference proteome</keyword>
<organism evidence="1 2">
    <name type="scientific">Ranatra chinensis</name>
    <dbReference type="NCBI Taxonomy" id="642074"/>
    <lineage>
        <taxon>Eukaryota</taxon>
        <taxon>Metazoa</taxon>
        <taxon>Ecdysozoa</taxon>
        <taxon>Arthropoda</taxon>
        <taxon>Hexapoda</taxon>
        <taxon>Insecta</taxon>
        <taxon>Pterygota</taxon>
        <taxon>Neoptera</taxon>
        <taxon>Paraneoptera</taxon>
        <taxon>Hemiptera</taxon>
        <taxon>Heteroptera</taxon>
        <taxon>Panheteroptera</taxon>
        <taxon>Nepomorpha</taxon>
        <taxon>Nepidae</taxon>
        <taxon>Ranatrinae</taxon>
        <taxon>Ranatra</taxon>
    </lineage>
</organism>